<dbReference type="HOGENOM" id="CLU_1567395_0_0_9"/>
<sequence>MGMCDPVHSVTITMDSNRNERTSLAMRAVFVALPWSRLGDVALVLEGLRRLNRRARVITLDGRPCQTAEGLVIQADGGVEEPVPPDAGLCVIPGGLYEADSWGDLRLHRYLRRFSTTGGYFAASGQGLLCLASAGILGGLRFTAPVSVVQAHEPLFRHAIFEPGPVVMDGNVISSDGSDAQSFLRAVFDRLNVRS</sequence>
<evidence type="ECO:0000313" key="3">
    <source>
        <dbReference type="Proteomes" id="UP000000292"/>
    </source>
</evidence>
<name>F8IFV0_ALIAT</name>
<proteinExistence type="predicted"/>
<dbReference type="PANTHER" id="PTHR43130:SF3">
    <property type="entry name" value="HTH-TYPE TRANSCRIPTIONAL REGULATOR RV1931C"/>
    <property type="match status" value="1"/>
</dbReference>
<dbReference type="Pfam" id="PF01965">
    <property type="entry name" value="DJ-1_PfpI"/>
    <property type="match status" value="1"/>
</dbReference>
<evidence type="ECO:0000313" key="2">
    <source>
        <dbReference type="EMBL" id="AEJ42921.1"/>
    </source>
</evidence>
<dbReference type="Gene3D" id="3.40.50.880">
    <property type="match status" value="1"/>
</dbReference>
<gene>
    <name evidence="2" type="ordered locus">TC41_0968</name>
</gene>
<dbReference type="eggNOG" id="COG0693">
    <property type="taxonomic scope" value="Bacteria"/>
</dbReference>
<dbReference type="PATRIC" id="fig|1048834.4.peg.923"/>
<accession>F8IFV0</accession>
<reference evidence="3" key="2">
    <citation type="submission" date="2011-06" db="EMBL/GenBank/DDBJ databases">
        <title>The complete genome sequence of Alicyclobacillus acidocaldarius sp. Tc-4-1.</title>
        <authorList>
            <person name="Chen Y."/>
            <person name="He Y."/>
            <person name="Dong Z."/>
            <person name="Hu S."/>
        </authorList>
    </citation>
    <scope>NUCLEOTIDE SEQUENCE [LARGE SCALE GENOMIC DNA]</scope>
    <source>
        <strain evidence="3">Tc-4-1</strain>
    </source>
</reference>
<organism evidence="2 3">
    <name type="scientific">Alicyclobacillus acidocaldarius (strain Tc-4-1)</name>
    <name type="common">Bacillus acidocaldarius</name>
    <dbReference type="NCBI Taxonomy" id="1048834"/>
    <lineage>
        <taxon>Bacteria</taxon>
        <taxon>Bacillati</taxon>
        <taxon>Bacillota</taxon>
        <taxon>Bacilli</taxon>
        <taxon>Bacillales</taxon>
        <taxon>Alicyclobacillaceae</taxon>
        <taxon>Alicyclobacillus</taxon>
    </lineage>
</organism>
<dbReference type="AlphaFoldDB" id="F8IFV0"/>
<dbReference type="InterPro" id="IPR029062">
    <property type="entry name" value="Class_I_gatase-like"/>
</dbReference>
<dbReference type="PANTHER" id="PTHR43130">
    <property type="entry name" value="ARAC-FAMILY TRANSCRIPTIONAL REGULATOR"/>
    <property type="match status" value="1"/>
</dbReference>
<dbReference type="KEGG" id="aad:TC41_0968"/>
<dbReference type="InterPro" id="IPR002818">
    <property type="entry name" value="DJ-1/PfpI"/>
</dbReference>
<feature type="domain" description="DJ-1/PfpI" evidence="1">
    <location>
        <begin position="40"/>
        <end position="187"/>
    </location>
</feature>
<dbReference type="InterPro" id="IPR052158">
    <property type="entry name" value="INH-QAR"/>
</dbReference>
<dbReference type="Proteomes" id="UP000000292">
    <property type="component" value="Chromosome"/>
</dbReference>
<dbReference type="EMBL" id="CP002902">
    <property type="protein sequence ID" value="AEJ42921.1"/>
    <property type="molecule type" value="Genomic_DNA"/>
</dbReference>
<protein>
    <submittedName>
        <fullName evidence="2">ThiJ/PfpI domain protein</fullName>
    </submittedName>
</protein>
<dbReference type="STRING" id="1048834.TC41_0968"/>
<evidence type="ECO:0000259" key="1">
    <source>
        <dbReference type="Pfam" id="PF01965"/>
    </source>
</evidence>
<dbReference type="SUPFAM" id="SSF52317">
    <property type="entry name" value="Class I glutamine amidotransferase-like"/>
    <property type="match status" value="1"/>
</dbReference>
<reference evidence="2 3" key="1">
    <citation type="journal article" date="2011" name="J. Bacteriol.">
        <title>Complete Genome Sequence of Alicyclobacillus acidocaldarius Strain Tc-4-1.</title>
        <authorList>
            <person name="Chen Y."/>
            <person name="He Y."/>
            <person name="Zhang B."/>
            <person name="Yang J."/>
            <person name="Li W."/>
            <person name="Dong Z."/>
            <person name="Hu S."/>
        </authorList>
    </citation>
    <scope>NUCLEOTIDE SEQUENCE [LARGE SCALE GENOMIC DNA]</scope>
    <source>
        <strain evidence="2 3">Tc-4-1</strain>
    </source>
</reference>
<dbReference type="GO" id="GO:0006355">
    <property type="term" value="P:regulation of DNA-templated transcription"/>
    <property type="evidence" value="ECO:0007669"/>
    <property type="project" value="TreeGrafter"/>
</dbReference>